<dbReference type="Gene3D" id="3.90.640.10">
    <property type="entry name" value="Actin, Chain A, domain 4"/>
    <property type="match status" value="1"/>
</dbReference>
<accession>A0A2R4CED5</accession>
<dbReference type="Proteomes" id="UP000240505">
    <property type="component" value="Chromosome"/>
</dbReference>
<dbReference type="OrthoDB" id="580874at2"/>
<dbReference type="PANTHER" id="PTHR42749:SF1">
    <property type="entry name" value="CELL SHAPE-DETERMINING PROTEIN MREB"/>
    <property type="match status" value="1"/>
</dbReference>
<organism evidence="4 5">
    <name type="scientific">Pseudoduganella armeniaca</name>
    <dbReference type="NCBI Taxonomy" id="2072590"/>
    <lineage>
        <taxon>Bacteria</taxon>
        <taxon>Pseudomonadati</taxon>
        <taxon>Pseudomonadota</taxon>
        <taxon>Betaproteobacteria</taxon>
        <taxon>Burkholderiales</taxon>
        <taxon>Oxalobacteraceae</taxon>
        <taxon>Telluria group</taxon>
        <taxon>Pseudoduganella</taxon>
    </lineage>
</organism>
<evidence type="ECO:0000256" key="3">
    <source>
        <dbReference type="ARBA" id="ARBA00022840"/>
    </source>
</evidence>
<reference evidence="4 5" key="1">
    <citation type="submission" date="2018-03" db="EMBL/GenBank/DDBJ databases">
        <title>Massilia armeniaca sp. nov., isolated from desert soil.</title>
        <authorList>
            <person name="Huang H."/>
            <person name="Ren M."/>
        </authorList>
    </citation>
    <scope>NUCLEOTIDE SEQUENCE [LARGE SCALE GENOMIC DNA]</scope>
    <source>
        <strain evidence="4 5">ZMN-3</strain>
    </source>
</reference>
<keyword evidence="3" id="KW-0067">ATP-binding</keyword>
<dbReference type="InterPro" id="IPR043129">
    <property type="entry name" value="ATPase_NBD"/>
</dbReference>
<dbReference type="AlphaFoldDB" id="A0A2R4CED5"/>
<sequence length="615" mass="66035">MSDPRYAIGIDLGTTHSALSYVDLAGSDGEKTQQAVLGVPQLTGPGTVEDLPLLPSFLYLPHPDEMAAAELALPWNASGTGPVAGEMARARGATTPIRLVSSAKSWLCHPGVDRRAAILPNDAPEEVTRVSPLEASTRYLQHLRQAWDAAHPDAPFTQQAVTVTIPASFDPGARELTAEAARNAGYEAVTLLEEPQAALYSWIQGSDGRWRKDVKPGDIILVVDVGGGTSDFSLIAITERDGKLEPHRVAVGDHILLGGDNMDLALAHLVARKLAANGTQLDPWQLRALTYGCRAAKENLLADASAESWPIVVPSRGSKLIGGSIRTELTRAEVTAFITDGFFPKVEASSRPAMRTRAGLTQLGLPYAQDAAITRHLAAFLGRQVGATADVPGFAERQNPEHTFLHPSAVLFNGGVFKSALLAQRVMDTINDWLYMEGAEPARMLGGADLDLAVARGAAYYSYVRRGAGVRIRGGTARSYYVAVESSMPAIPGMEPPIQALCVAPFGMEEGSELELPGQEFGLVVGEPVQFRFFGSSTRRQDQIGAVLDFWGPEELIEMNEIQANLSPEGRQAGDVVQVRLHARATEAGTLELLAVARDGQRWKVEFDVRAQDAQ</sequence>
<comment type="similarity">
    <text evidence="1">Belongs to the heat shock protein 70 family.</text>
</comment>
<keyword evidence="2" id="KW-0547">Nucleotide-binding</keyword>
<dbReference type="PANTHER" id="PTHR42749">
    <property type="entry name" value="CELL SHAPE-DETERMINING PROTEIN MREB"/>
    <property type="match status" value="1"/>
</dbReference>
<dbReference type="KEGG" id="masz:C9I28_20950"/>
<dbReference type="SUPFAM" id="SSF53067">
    <property type="entry name" value="Actin-like ATPase domain"/>
    <property type="match status" value="2"/>
</dbReference>
<keyword evidence="5" id="KW-1185">Reference proteome</keyword>
<dbReference type="InterPro" id="IPR013126">
    <property type="entry name" value="Hsp_70_fam"/>
</dbReference>
<dbReference type="PRINTS" id="PR00301">
    <property type="entry name" value="HEATSHOCK70"/>
</dbReference>
<evidence type="ECO:0000313" key="4">
    <source>
        <dbReference type="EMBL" id="AVR97828.1"/>
    </source>
</evidence>
<evidence type="ECO:0000256" key="1">
    <source>
        <dbReference type="ARBA" id="ARBA00007381"/>
    </source>
</evidence>
<dbReference type="PROSITE" id="PS00329">
    <property type="entry name" value="HSP70_2"/>
    <property type="match status" value="1"/>
</dbReference>
<dbReference type="GO" id="GO:0140662">
    <property type="term" value="F:ATP-dependent protein folding chaperone"/>
    <property type="evidence" value="ECO:0007669"/>
    <property type="project" value="InterPro"/>
</dbReference>
<evidence type="ECO:0000256" key="2">
    <source>
        <dbReference type="ARBA" id="ARBA00022741"/>
    </source>
</evidence>
<gene>
    <name evidence="4" type="ORF">C9I28_20950</name>
</gene>
<dbReference type="InterPro" id="IPR018181">
    <property type="entry name" value="Heat_shock_70_CS"/>
</dbReference>
<dbReference type="EMBL" id="CP028324">
    <property type="protein sequence ID" value="AVR97828.1"/>
    <property type="molecule type" value="Genomic_DNA"/>
</dbReference>
<dbReference type="GO" id="GO:0005524">
    <property type="term" value="F:ATP binding"/>
    <property type="evidence" value="ECO:0007669"/>
    <property type="project" value="UniProtKB-KW"/>
</dbReference>
<dbReference type="PROSITE" id="PS00297">
    <property type="entry name" value="HSP70_1"/>
    <property type="match status" value="1"/>
</dbReference>
<name>A0A2R4CED5_9BURK</name>
<proteinExistence type="inferred from homology"/>
<dbReference type="Gene3D" id="3.30.420.40">
    <property type="match status" value="2"/>
</dbReference>
<dbReference type="CDD" id="cd10170">
    <property type="entry name" value="ASKHA_NBD_HSP70"/>
    <property type="match status" value="1"/>
</dbReference>
<dbReference type="Pfam" id="PF00012">
    <property type="entry name" value="HSP70"/>
    <property type="match status" value="1"/>
</dbReference>
<protein>
    <submittedName>
        <fullName evidence="4">Nucleotide-binding protein</fullName>
    </submittedName>
</protein>
<evidence type="ECO:0000313" key="5">
    <source>
        <dbReference type="Proteomes" id="UP000240505"/>
    </source>
</evidence>
<dbReference type="RefSeq" id="WP_107143168.1">
    <property type="nucleotide sequence ID" value="NZ_CP028324.1"/>
</dbReference>